<dbReference type="InterPro" id="IPR001254">
    <property type="entry name" value="Trypsin_dom"/>
</dbReference>
<keyword evidence="3" id="KW-0720">Serine protease</keyword>
<dbReference type="PROSITE" id="PS00134">
    <property type="entry name" value="TRYPSIN_HIS"/>
    <property type="match status" value="1"/>
</dbReference>
<keyword evidence="1" id="KW-0645">Protease</keyword>
<dbReference type="InterPro" id="IPR050430">
    <property type="entry name" value="Peptidase_S1"/>
</dbReference>
<dbReference type="Pfam" id="PF00089">
    <property type="entry name" value="Trypsin"/>
    <property type="match status" value="1"/>
</dbReference>
<accession>A0A5E4R3A7</accession>
<keyword evidence="4" id="KW-1015">Disulfide bond</keyword>
<proteinExistence type="predicted"/>
<dbReference type="SUPFAM" id="SSF50494">
    <property type="entry name" value="Trypsin-like serine proteases"/>
    <property type="match status" value="1"/>
</dbReference>
<evidence type="ECO:0000259" key="5">
    <source>
        <dbReference type="Pfam" id="PF00089"/>
    </source>
</evidence>
<keyword evidence="2" id="KW-0378">Hydrolase</keyword>
<feature type="non-terminal residue" evidence="6">
    <location>
        <position position="82"/>
    </location>
</feature>
<dbReference type="Proteomes" id="UP000324832">
    <property type="component" value="Unassembled WGS sequence"/>
</dbReference>
<name>A0A5E4R3A7_9NEOP</name>
<evidence type="ECO:0000256" key="4">
    <source>
        <dbReference type="ARBA" id="ARBA00023157"/>
    </source>
</evidence>
<dbReference type="InterPro" id="IPR043504">
    <property type="entry name" value="Peptidase_S1_PA_chymotrypsin"/>
</dbReference>
<gene>
    <name evidence="6" type="ORF">LSINAPIS_LOCUS14028</name>
</gene>
<dbReference type="GO" id="GO:0006508">
    <property type="term" value="P:proteolysis"/>
    <property type="evidence" value="ECO:0007669"/>
    <property type="project" value="UniProtKB-KW"/>
</dbReference>
<dbReference type="GO" id="GO:0004252">
    <property type="term" value="F:serine-type endopeptidase activity"/>
    <property type="evidence" value="ECO:0007669"/>
    <property type="project" value="InterPro"/>
</dbReference>
<evidence type="ECO:0000256" key="1">
    <source>
        <dbReference type="ARBA" id="ARBA00022670"/>
    </source>
</evidence>
<dbReference type="AlphaFoldDB" id="A0A5E4R3A7"/>
<keyword evidence="7" id="KW-1185">Reference proteome</keyword>
<protein>
    <recommendedName>
        <fullName evidence="5">Peptidase S1 domain-containing protein</fullName>
    </recommendedName>
</protein>
<reference evidence="6 7" key="1">
    <citation type="submission" date="2017-07" db="EMBL/GenBank/DDBJ databases">
        <authorList>
            <person name="Talla V."/>
            <person name="Backstrom N."/>
        </authorList>
    </citation>
    <scope>NUCLEOTIDE SEQUENCE [LARGE SCALE GENOMIC DNA]</scope>
</reference>
<dbReference type="PANTHER" id="PTHR24276">
    <property type="entry name" value="POLYSERASE-RELATED"/>
    <property type="match status" value="1"/>
</dbReference>
<evidence type="ECO:0000256" key="2">
    <source>
        <dbReference type="ARBA" id="ARBA00022801"/>
    </source>
</evidence>
<organism evidence="6 7">
    <name type="scientific">Leptidea sinapis</name>
    <dbReference type="NCBI Taxonomy" id="189913"/>
    <lineage>
        <taxon>Eukaryota</taxon>
        <taxon>Metazoa</taxon>
        <taxon>Ecdysozoa</taxon>
        <taxon>Arthropoda</taxon>
        <taxon>Hexapoda</taxon>
        <taxon>Insecta</taxon>
        <taxon>Pterygota</taxon>
        <taxon>Neoptera</taxon>
        <taxon>Endopterygota</taxon>
        <taxon>Lepidoptera</taxon>
        <taxon>Glossata</taxon>
        <taxon>Ditrysia</taxon>
        <taxon>Papilionoidea</taxon>
        <taxon>Pieridae</taxon>
        <taxon>Dismorphiinae</taxon>
        <taxon>Leptidea</taxon>
    </lineage>
</organism>
<dbReference type="InterPro" id="IPR009003">
    <property type="entry name" value="Peptidase_S1_PA"/>
</dbReference>
<evidence type="ECO:0000313" key="7">
    <source>
        <dbReference type="Proteomes" id="UP000324832"/>
    </source>
</evidence>
<sequence>RCSLLDKMRRETMFSIMVLIYLQGLTEGTNKIVGGYETTAEDFPYQAYVLVKSGRYTTYCGGSIINEEYVLTAAHCVDRFVF</sequence>
<evidence type="ECO:0000256" key="3">
    <source>
        <dbReference type="ARBA" id="ARBA00022825"/>
    </source>
</evidence>
<dbReference type="Gene3D" id="2.40.10.10">
    <property type="entry name" value="Trypsin-like serine proteases"/>
    <property type="match status" value="1"/>
</dbReference>
<feature type="non-terminal residue" evidence="6">
    <location>
        <position position="1"/>
    </location>
</feature>
<dbReference type="EMBL" id="FZQP02006846">
    <property type="protein sequence ID" value="VVD04224.1"/>
    <property type="molecule type" value="Genomic_DNA"/>
</dbReference>
<evidence type="ECO:0000313" key="6">
    <source>
        <dbReference type="EMBL" id="VVD04224.1"/>
    </source>
</evidence>
<dbReference type="InterPro" id="IPR018114">
    <property type="entry name" value="TRYPSIN_HIS"/>
</dbReference>
<dbReference type="PANTHER" id="PTHR24276:SF94">
    <property type="entry name" value="AT20289P-RELATED"/>
    <property type="match status" value="1"/>
</dbReference>
<feature type="domain" description="Peptidase S1" evidence="5">
    <location>
        <begin position="32"/>
        <end position="79"/>
    </location>
</feature>